<proteinExistence type="predicted"/>
<organism evidence="1 2">
    <name type="scientific">Gymnopus androsaceus JB14</name>
    <dbReference type="NCBI Taxonomy" id="1447944"/>
    <lineage>
        <taxon>Eukaryota</taxon>
        <taxon>Fungi</taxon>
        <taxon>Dikarya</taxon>
        <taxon>Basidiomycota</taxon>
        <taxon>Agaricomycotina</taxon>
        <taxon>Agaricomycetes</taxon>
        <taxon>Agaricomycetidae</taxon>
        <taxon>Agaricales</taxon>
        <taxon>Marasmiineae</taxon>
        <taxon>Omphalotaceae</taxon>
        <taxon>Gymnopus</taxon>
    </lineage>
</organism>
<evidence type="ECO:0000313" key="1">
    <source>
        <dbReference type="EMBL" id="KAE9390632.1"/>
    </source>
</evidence>
<dbReference type="EMBL" id="ML769651">
    <property type="protein sequence ID" value="KAE9390632.1"/>
    <property type="molecule type" value="Genomic_DNA"/>
</dbReference>
<protein>
    <submittedName>
        <fullName evidence="1">Uncharacterized protein</fullName>
    </submittedName>
</protein>
<gene>
    <name evidence="1" type="ORF">BT96DRAFT_945962</name>
</gene>
<accession>A0A6A4GXM5</accession>
<name>A0A6A4GXM5_9AGAR</name>
<reference evidence="1" key="1">
    <citation type="journal article" date="2019" name="Environ. Microbiol.">
        <title>Fungal ecological strategies reflected in gene transcription - a case study of two litter decomposers.</title>
        <authorList>
            <person name="Barbi F."/>
            <person name="Kohler A."/>
            <person name="Barry K."/>
            <person name="Baskaran P."/>
            <person name="Daum C."/>
            <person name="Fauchery L."/>
            <person name="Ihrmark K."/>
            <person name="Kuo A."/>
            <person name="LaButti K."/>
            <person name="Lipzen A."/>
            <person name="Morin E."/>
            <person name="Grigoriev I.V."/>
            <person name="Henrissat B."/>
            <person name="Lindahl B."/>
            <person name="Martin F."/>
        </authorList>
    </citation>
    <scope>NUCLEOTIDE SEQUENCE</scope>
    <source>
        <strain evidence="1">JB14</strain>
    </source>
</reference>
<evidence type="ECO:0000313" key="2">
    <source>
        <dbReference type="Proteomes" id="UP000799118"/>
    </source>
</evidence>
<keyword evidence="2" id="KW-1185">Reference proteome</keyword>
<dbReference type="Proteomes" id="UP000799118">
    <property type="component" value="Unassembled WGS sequence"/>
</dbReference>
<sequence>MDLKVLHTGFHFPRRVPDMINTRDAQFKPILFLLLGSTSYQKLCRLFFYRSATEFQDRKIKKNHISDSQGRNATLQYYCNSKQRVTVFAWLLAALTVRQGTNNKWNNELVKTTWKRCVKTIWKCRAAVEVKEICALAAIECAAP</sequence>
<dbReference type="AlphaFoldDB" id="A0A6A4GXM5"/>